<proteinExistence type="predicted"/>
<reference evidence="2 3" key="1">
    <citation type="journal article" date="2013" name="BMC Genomics">
        <title>Comparative genomics of parasitic silkworm microsporidia reveal an association between genome expansion and host adaptation.</title>
        <authorList>
            <person name="Pan G."/>
            <person name="Xu J."/>
            <person name="Li T."/>
            <person name="Xia Q."/>
            <person name="Liu S.L."/>
            <person name="Zhang G."/>
            <person name="Li S."/>
            <person name="Li C."/>
            <person name="Liu H."/>
            <person name="Yang L."/>
            <person name="Liu T."/>
            <person name="Zhang X."/>
            <person name="Wu Z."/>
            <person name="Fan W."/>
            <person name="Dang X."/>
            <person name="Xiang H."/>
            <person name="Tao M."/>
            <person name="Li Y."/>
            <person name="Hu J."/>
            <person name="Li Z."/>
            <person name="Lin L."/>
            <person name="Luo J."/>
            <person name="Geng L."/>
            <person name="Wang L."/>
            <person name="Long M."/>
            <person name="Wan Y."/>
            <person name="He N."/>
            <person name="Zhang Z."/>
            <person name="Lu C."/>
            <person name="Keeling P.J."/>
            <person name="Wang J."/>
            <person name="Xiang Z."/>
            <person name="Zhou Z."/>
        </authorList>
    </citation>
    <scope>NUCLEOTIDE SEQUENCE [LARGE SCALE GENOMIC DNA]</scope>
    <source>
        <strain evidence="3">CQ1 / CVCC 102059</strain>
    </source>
</reference>
<sequence>MIFFSVILLSIYFSFEKNFQEKLVEDFVDTFNNDSIIKNWSFSKYVKRRKIKDGKKILRHVISNIKNLIVTSESEEYRVLKRLINDTQTGSFDNASFFHFETFVIVKSLQRIYRIIENCQDVQLPQTKEEMNDFHRKMVNSTDDKLKYPTHHDCDQFNRKVILFEYACIYNDIMCVSKIVSKKYIDRDIICLIYTGFFSDEVLFIEKFFGKRIKFCDKIFQKFNR</sequence>
<feature type="signal peptide" evidence="1">
    <location>
        <begin position="1"/>
        <end position="16"/>
    </location>
</feature>
<protein>
    <submittedName>
        <fullName evidence="2">Uncharacterized protein</fullName>
    </submittedName>
</protein>
<evidence type="ECO:0000313" key="3">
    <source>
        <dbReference type="Proteomes" id="UP000016927"/>
    </source>
</evidence>
<dbReference type="EMBL" id="KB908924">
    <property type="protein sequence ID" value="EOB14719.1"/>
    <property type="molecule type" value="Genomic_DNA"/>
</dbReference>
<dbReference type="Proteomes" id="UP000016927">
    <property type="component" value="Unassembled WGS sequence"/>
</dbReference>
<dbReference type="AlphaFoldDB" id="R0M9R3"/>
<accession>R0M9R3</accession>
<feature type="chain" id="PRO_5004355141" evidence="1">
    <location>
        <begin position="17"/>
        <end position="225"/>
    </location>
</feature>
<evidence type="ECO:0000256" key="1">
    <source>
        <dbReference type="SAM" id="SignalP"/>
    </source>
</evidence>
<name>R0M9R3_NOSB1</name>
<keyword evidence="3" id="KW-1185">Reference proteome</keyword>
<dbReference type="HOGENOM" id="CLU_1230256_0_0_1"/>
<evidence type="ECO:0000313" key="2">
    <source>
        <dbReference type="EMBL" id="EOB14719.1"/>
    </source>
</evidence>
<dbReference type="VEuPathDB" id="MicrosporidiaDB:NBO_16g0005"/>
<keyword evidence="1" id="KW-0732">Signal</keyword>
<organism evidence="2 3">
    <name type="scientific">Nosema bombycis (strain CQ1 / CVCC 102059)</name>
    <name type="common">Microsporidian parasite</name>
    <name type="synonym">Pebrine of silkworm</name>
    <dbReference type="NCBI Taxonomy" id="578461"/>
    <lineage>
        <taxon>Eukaryota</taxon>
        <taxon>Fungi</taxon>
        <taxon>Fungi incertae sedis</taxon>
        <taxon>Microsporidia</taxon>
        <taxon>Nosematidae</taxon>
        <taxon>Nosema</taxon>
    </lineage>
</organism>
<gene>
    <name evidence="2" type="ORF">NBO_16g0005</name>
</gene>